<dbReference type="Proteomes" id="UP001060085">
    <property type="component" value="Linkage Group LG06"/>
</dbReference>
<evidence type="ECO:0000313" key="1">
    <source>
        <dbReference type="EMBL" id="KAI5657565.1"/>
    </source>
</evidence>
<dbReference type="EMBL" id="CM044706">
    <property type="protein sequence ID" value="KAI5657565.1"/>
    <property type="molecule type" value="Genomic_DNA"/>
</dbReference>
<accession>A0ACC0A9J7</accession>
<evidence type="ECO:0000313" key="2">
    <source>
        <dbReference type="Proteomes" id="UP001060085"/>
    </source>
</evidence>
<sequence>MLCKYPLISSLIFGAFAVSYLLAFLISSWKVVAFVINKNIRARINTLASTVMIALPLQVLCLALSALWTPDDPAYGCAVLAMFLCVVWFVVVGEVILVITPITEALAAGGHYCPWSPSMSLRRSEVESS</sequence>
<organism evidence="1 2">
    <name type="scientific">Catharanthus roseus</name>
    <name type="common">Madagascar periwinkle</name>
    <name type="synonym">Vinca rosea</name>
    <dbReference type="NCBI Taxonomy" id="4058"/>
    <lineage>
        <taxon>Eukaryota</taxon>
        <taxon>Viridiplantae</taxon>
        <taxon>Streptophyta</taxon>
        <taxon>Embryophyta</taxon>
        <taxon>Tracheophyta</taxon>
        <taxon>Spermatophyta</taxon>
        <taxon>Magnoliopsida</taxon>
        <taxon>eudicotyledons</taxon>
        <taxon>Gunneridae</taxon>
        <taxon>Pentapetalae</taxon>
        <taxon>asterids</taxon>
        <taxon>lamiids</taxon>
        <taxon>Gentianales</taxon>
        <taxon>Apocynaceae</taxon>
        <taxon>Rauvolfioideae</taxon>
        <taxon>Vinceae</taxon>
        <taxon>Catharanthinae</taxon>
        <taxon>Catharanthus</taxon>
    </lineage>
</organism>
<comment type="caution">
    <text evidence="1">The sequence shown here is derived from an EMBL/GenBank/DDBJ whole genome shotgun (WGS) entry which is preliminary data.</text>
</comment>
<reference evidence="2" key="1">
    <citation type="journal article" date="2023" name="Nat. Plants">
        <title>Single-cell RNA sequencing provides a high-resolution roadmap for understanding the multicellular compartmentation of specialized metabolism.</title>
        <authorList>
            <person name="Sun S."/>
            <person name="Shen X."/>
            <person name="Li Y."/>
            <person name="Li Y."/>
            <person name="Wang S."/>
            <person name="Li R."/>
            <person name="Zhang H."/>
            <person name="Shen G."/>
            <person name="Guo B."/>
            <person name="Wei J."/>
            <person name="Xu J."/>
            <person name="St-Pierre B."/>
            <person name="Chen S."/>
            <person name="Sun C."/>
        </authorList>
    </citation>
    <scope>NUCLEOTIDE SEQUENCE [LARGE SCALE GENOMIC DNA]</scope>
</reference>
<protein>
    <submittedName>
        <fullName evidence="1">Uncharacterized protein</fullName>
    </submittedName>
</protein>
<keyword evidence="2" id="KW-1185">Reference proteome</keyword>
<name>A0ACC0A9J7_CATRO</name>
<proteinExistence type="predicted"/>
<gene>
    <name evidence="1" type="ORF">M9H77_26358</name>
</gene>